<organism evidence="2 3">
    <name type="scientific">Champsocephalus esox</name>
    <name type="common">pike icefish</name>
    <dbReference type="NCBI Taxonomy" id="159716"/>
    <lineage>
        <taxon>Eukaryota</taxon>
        <taxon>Metazoa</taxon>
        <taxon>Chordata</taxon>
        <taxon>Craniata</taxon>
        <taxon>Vertebrata</taxon>
        <taxon>Euteleostomi</taxon>
        <taxon>Actinopterygii</taxon>
        <taxon>Neopterygii</taxon>
        <taxon>Teleostei</taxon>
        <taxon>Neoteleostei</taxon>
        <taxon>Acanthomorphata</taxon>
        <taxon>Eupercaria</taxon>
        <taxon>Perciformes</taxon>
        <taxon>Notothenioidei</taxon>
        <taxon>Channichthyidae</taxon>
        <taxon>Champsocephalus</taxon>
    </lineage>
</organism>
<evidence type="ECO:0000256" key="1">
    <source>
        <dbReference type="SAM" id="MobiDB-lite"/>
    </source>
</evidence>
<dbReference type="EMBL" id="JAULUE010002059">
    <property type="protein sequence ID" value="KAK5886712.1"/>
    <property type="molecule type" value="Genomic_DNA"/>
</dbReference>
<keyword evidence="3" id="KW-1185">Reference proteome</keyword>
<evidence type="ECO:0000313" key="2">
    <source>
        <dbReference type="EMBL" id="KAK5886712.1"/>
    </source>
</evidence>
<evidence type="ECO:0000313" key="3">
    <source>
        <dbReference type="Proteomes" id="UP001335648"/>
    </source>
</evidence>
<name>A0AAN8BL94_9TELE</name>
<gene>
    <name evidence="2" type="ORF">CesoFtcFv8_017717</name>
</gene>
<proteinExistence type="predicted"/>
<dbReference type="Proteomes" id="UP001335648">
    <property type="component" value="Unassembled WGS sequence"/>
</dbReference>
<comment type="caution">
    <text evidence="2">The sequence shown here is derived from an EMBL/GenBank/DDBJ whole genome shotgun (WGS) entry which is preliminary data.</text>
</comment>
<accession>A0AAN8BL94</accession>
<feature type="region of interest" description="Disordered" evidence="1">
    <location>
        <begin position="55"/>
        <end position="75"/>
    </location>
</feature>
<sequence>MAELGAISPPVCSALLYLPSVLICSDSFTVYQIHPGSWGMTGRRHSAPLTSDLQRYGTRARPGGRVSRATSGTPV</sequence>
<protein>
    <submittedName>
        <fullName evidence="2">Uncharacterized protein</fullName>
    </submittedName>
</protein>
<reference evidence="2 3" key="1">
    <citation type="journal article" date="2023" name="Mol. Biol. Evol.">
        <title>Genomics of Secondarily Temperate Adaptation in the Only Non-Antarctic Icefish.</title>
        <authorList>
            <person name="Rivera-Colon A.G."/>
            <person name="Rayamajhi N."/>
            <person name="Minhas B.F."/>
            <person name="Madrigal G."/>
            <person name="Bilyk K.T."/>
            <person name="Yoon V."/>
            <person name="Hune M."/>
            <person name="Gregory S."/>
            <person name="Cheng C.H.C."/>
            <person name="Catchen J.M."/>
        </authorList>
    </citation>
    <scope>NUCLEOTIDE SEQUENCE [LARGE SCALE GENOMIC DNA]</scope>
    <source>
        <strain evidence="2">JC2023a</strain>
    </source>
</reference>
<dbReference type="AlphaFoldDB" id="A0AAN8BL94"/>